<feature type="domain" description="Nucleotidyl transferase" evidence="1">
    <location>
        <begin position="25"/>
        <end position="285"/>
    </location>
</feature>
<dbReference type="GO" id="GO:0016853">
    <property type="term" value="F:isomerase activity"/>
    <property type="evidence" value="ECO:0007669"/>
    <property type="project" value="UniProtKB-KW"/>
</dbReference>
<accession>J9D6T9</accession>
<dbReference type="InterPro" id="IPR051161">
    <property type="entry name" value="Mannose-6P_isomerase_type2"/>
</dbReference>
<dbReference type="PANTHER" id="PTHR46390">
    <property type="entry name" value="MANNOSE-1-PHOSPHATE GUANYLYLTRANSFERASE"/>
    <property type="match status" value="1"/>
</dbReference>
<protein>
    <submittedName>
        <fullName evidence="3">Mannose-1-phosphate guanylyltransferase/mannose-6-phosphate isomerase</fullName>
    </submittedName>
</protein>
<name>J9D6T9_9ZZZZ</name>
<keyword evidence="3" id="KW-0548">Nucleotidyltransferase</keyword>
<dbReference type="EMBL" id="AMCI01000617">
    <property type="protein sequence ID" value="EJX08476.1"/>
    <property type="molecule type" value="Genomic_DNA"/>
</dbReference>
<keyword evidence="3" id="KW-0413">Isomerase</keyword>
<dbReference type="InterPro" id="IPR011051">
    <property type="entry name" value="RmlC_Cupin_sf"/>
</dbReference>
<proteinExistence type="predicted"/>
<dbReference type="SUPFAM" id="SSF53448">
    <property type="entry name" value="Nucleotide-diphospho-sugar transferases"/>
    <property type="match status" value="1"/>
</dbReference>
<gene>
    <name evidence="3" type="ORF">EVA_03416</name>
</gene>
<dbReference type="Gene3D" id="3.90.550.10">
    <property type="entry name" value="Spore Coat Polysaccharide Biosynthesis Protein SpsA, Chain A"/>
    <property type="match status" value="1"/>
</dbReference>
<dbReference type="GO" id="GO:0009298">
    <property type="term" value="P:GDP-mannose biosynthetic process"/>
    <property type="evidence" value="ECO:0007669"/>
    <property type="project" value="TreeGrafter"/>
</dbReference>
<evidence type="ECO:0000259" key="1">
    <source>
        <dbReference type="Pfam" id="PF00483"/>
    </source>
</evidence>
<sequence length="467" mass="52987">MKNNQLYVRCSSFVFLSECNVMQIILLSGGSGKRLWPLSNGTRSKQFLPLLSSPMGQSESMVQRVVRQLSELGMSDHITVATSEEQKDSIINQLGDDLRIVTEPELRDTFPAIVLACSNLSLVQQCPDDEVVIVLPCDTYAESDYLQVVKQMAAAVADDVAELLLMGVKPTYATAKYGYVIPEEEDLDSTIQRVAHFIEKPEKEYAEKLISKGALWNGGVFAFRLGYIKRIATQYFTAQTYEEVEQHYVDLPTISFDYAVVEKAKSLALITYAGEWKDLGSWNTVSDELHEHVIGNVVHGEIFENTHVINELDIPIYCNGVEDMVIASSPDGIMVCRKNCTENITDYVDNLSVRPMYEERRWGYYQVLKSETYADGTKYLTKSLKIKPGKFISYQVHHHRKEVWTITEGCGIVVVDDVKREVRQGDVVVIEQGQKHCIKATEELEIIEVQLGTELVESDIQRFEWHW</sequence>
<comment type="caution">
    <text evidence="3">The sequence shown here is derived from an EMBL/GenBank/DDBJ whole genome shotgun (WGS) entry which is preliminary data.</text>
</comment>
<dbReference type="GO" id="GO:0004475">
    <property type="term" value="F:mannose-1-phosphate guanylyltransferase (GTP) activity"/>
    <property type="evidence" value="ECO:0007669"/>
    <property type="project" value="TreeGrafter"/>
</dbReference>
<dbReference type="InterPro" id="IPR029044">
    <property type="entry name" value="Nucleotide-diphossugar_trans"/>
</dbReference>
<keyword evidence="3" id="KW-0808">Transferase</keyword>
<evidence type="ECO:0000259" key="2">
    <source>
        <dbReference type="Pfam" id="PF01050"/>
    </source>
</evidence>
<feature type="domain" description="Mannose-6-phosphate isomerase type II C-terminal" evidence="2">
    <location>
        <begin position="360"/>
        <end position="464"/>
    </location>
</feature>
<dbReference type="SUPFAM" id="SSF51182">
    <property type="entry name" value="RmlC-like cupins"/>
    <property type="match status" value="1"/>
</dbReference>
<dbReference type="Pfam" id="PF01050">
    <property type="entry name" value="MannoseP_isomer"/>
    <property type="match status" value="1"/>
</dbReference>
<dbReference type="InterPro" id="IPR001538">
    <property type="entry name" value="Man6P_isomerase-2_C"/>
</dbReference>
<reference evidence="3" key="1">
    <citation type="journal article" date="2012" name="PLoS ONE">
        <title>Gene sets for utilization of primary and secondary nutrition supplies in the distal gut of endangered iberian lynx.</title>
        <authorList>
            <person name="Alcaide M."/>
            <person name="Messina E."/>
            <person name="Richter M."/>
            <person name="Bargiela R."/>
            <person name="Peplies J."/>
            <person name="Huws S.A."/>
            <person name="Newbold C.J."/>
            <person name="Golyshin P.N."/>
            <person name="Simon M.A."/>
            <person name="Lopez G."/>
            <person name="Yakimov M.M."/>
            <person name="Ferrer M."/>
        </authorList>
    </citation>
    <scope>NUCLEOTIDE SEQUENCE</scope>
</reference>
<dbReference type="InterPro" id="IPR005835">
    <property type="entry name" value="NTP_transferase_dom"/>
</dbReference>
<dbReference type="Pfam" id="PF00483">
    <property type="entry name" value="NTP_transferase"/>
    <property type="match status" value="1"/>
</dbReference>
<dbReference type="Gene3D" id="2.60.120.10">
    <property type="entry name" value="Jelly Rolls"/>
    <property type="match status" value="1"/>
</dbReference>
<dbReference type="PANTHER" id="PTHR46390:SF1">
    <property type="entry name" value="MANNOSE-1-PHOSPHATE GUANYLYLTRANSFERASE"/>
    <property type="match status" value="1"/>
</dbReference>
<dbReference type="AlphaFoldDB" id="J9D6T9"/>
<dbReference type="GO" id="GO:0005976">
    <property type="term" value="P:polysaccharide metabolic process"/>
    <property type="evidence" value="ECO:0007669"/>
    <property type="project" value="InterPro"/>
</dbReference>
<dbReference type="CDD" id="cd02213">
    <property type="entry name" value="cupin_PMI_typeII_C"/>
    <property type="match status" value="1"/>
</dbReference>
<dbReference type="InterPro" id="IPR014710">
    <property type="entry name" value="RmlC-like_jellyroll"/>
</dbReference>
<evidence type="ECO:0000313" key="3">
    <source>
        <dbReference type="EMBL" id="EJX08476.1"/>
    </source>
</evidence>
<organism evidence="3">
    <name type="scientific">gut metagenome</name>
    <dbReference type="NCBI Taxonomy" id="749906"/>
    <lineage>
        <taxon>unclassified sequences</taxon>
        <taxon>metagenomes</taxon>
        <taxon>organismal metagenomes</taxon>
    </lineage>
</organism>